<dbReference type="AlphaFoldDB" id="A0A2X4TJY4"/>
<keyword evidence="3" id="KW-1185">Reference proteome</keyword>
<reference evidence="2 3" key="1">
    <citation type="submission" date="2018-06" db="EMBL/GenBank/DDBJ databases">
        <authorList>
            <consortium name="Pathogen Informatics"/>
            <person name="Doyle S."/>
        </authorList>
    </citation>
    <scope>NUCLEOTIDE SEQUENCE [LARGE SCALE GENOMIC DNA]</scope>
    <source>
        <strain evidence="2 3">NCTC7307</strain>
    </source>
</reference>
<gene>
    <name evidence="2" type="ORF">NCTC7307_05239</name>
</gene>
<dbReference type="InterPro" id="IPR013783">
    <property type="entry name" value="Ig-like_fold"/>
</dbReference>
<feature type="domain" description="Bacterial Ig-like" evidence="1">
    <location>
        <begin position="598"/>
        <end position="682"/>
    </location>
</feature>
<evidence type="ECO:0000313" key="3">
    <source>
        <dbReference type="Proteomes" id="UP000248731"/>
    </source>
</evidence>
<dbReference type="EMBL" id="LS483466">
    <property type="protein sequence ID" value="SQI27827.1"/>
    <property type="molecule type" value="Genomic_DNA"/>
</dbReference>
<evidence type="ECO:0000313" key="2">
    <source>
        <dbReference type="EMBL" id="SQI27827.1"/>
    </source>
</evidence>
<dbReference type="Pfam" id="PF19077">
    <property type="entry name" value="Big_13"/>
    <property type="match status" value="8"/>
</dbReference>
<feature type="domain" description="Bacterial Ig-like" evidence="1">
    <location>
        <begin position="393"/>
        <end position="483"/>
    </location>
</feature>
<feature type="domain" description="Bacterial Ig-like" evidence="1">
    <location>
        <begin position="6"/>
        <end position="99"/>
    </location>
</feature>
<dbReference type="PANTHER" id="PTHR14795">
    <property type="entry name" value="HELICASE RELATED"/>
    <property type="match status" value="1"/>
</dbReference>
<dbReference type="Proteomes" id="UP000248731">
    <property type="component" value="Chromosome 1"/>
</dbReference>
<feature type="domain" description="Bacterial Ig-like" evidence="1">
    <location>
        <begin position="291"/>
        <end position="385"/>
    </location>
</feature>
<name>A0A2X4TJY4_SALER</name>
<evidence type="ECO:0000259" key="1">
    <source>
        <dbReference type="Pfam" id="PF19077"/>
    </source>
</evidence>
<proteinExistence type="predicted"/>
<feature type="domain" description="Bacterial Ig-like" evidence="1">
    <location>
        <begin position="768"/>
        <end position="862"/>
    </location>
</feature>
<accession>A0A2X4TJY4</accession>
<sequence>MDTVIEPLTVTLREVDDSGKLGDWITNKSHVNIDGTAEAGSTLTIKTQGGVVVTTFEVGSDGHWSAELDLSNGNNIFVVESVDKAGNSQQKELLVEYDTQIEISAISLSRDSNSGDKYDLITNDKSPELVAMTEPGATVQVYINDVLQATVEANSAGNVSYTMPANSADGNYHVQFVATDIAGNRTESAVATVTIDSEIAVFTIDDGSLPTISNSRALSVAGQGEAGAQVSIFVDNKLVNVVMVEADGSWRAPILLQDDGTFKIHFSITDIAGNTQASKNFSVDVDSSTEFPTITLEDSSNSGLVDDLITNHNTPSFVGTAEAGATIHFYVDEKIVANILVQDDGRWSYQFDNSLKDGEYSIRVVAEDTAGNRAESPRLIVTIDTSTYIEPPTLTAGSDNGMYINDGVTSQTRPQFSINGEFNQSVQIYIDGKLVDTVTVTDRNQVYQPVAPLGDGSHNIYYVITDKAGNTATSKTLDFSIDTSNKTPVVIESIDGHTLAEMTGSDGKIYITDTTHNIIFRGSAEPDSLMDLTINGLNVGQVLVSKTGEWQMPVNPVYLSQGLLEIKIKSTDRGGNVNEKSFSIWVDTMIEDFTSELDDNKSSSQNDWWSNNTLITMRGLGEAGATVSLVLAGVTLATTVVAANGKWELSTDRLPEGKYDITLSIEDNAGNRREEIREIFIDRVAPAVPAITYSDIVDDLVIMKGTGEAKSKLTITDSEGNIYILTVPDNGNWSMAIPYPSEGIFTISSTDRIGNTSDVVSVDLIREIPTISLAVDSNSGSKNDNITQDKQPTFIIGNLESDIVNVQIDINGIAYNAEKRADGVWFFTPDIALADGTYTISVTANDAAGNQKNSLPITITIDSTLKVPEIALAAGEDTGAPDSDNVTNHTQPKFTLQHIDADVTGVTVSVAHNGTTDTYPVTKGDDGWSFSPSAAWSDGNYTLSVTVVDSAGNTQQSSSLTVTVDSTITATAPVEAGDVSEFAMATDVAQPESEMVSIESEKNHSPAMFSMMSAVGEVAAQEDAYNIVLLNTESGDVTERSISQTPSFAISVPDNIVNVSVMFEGEEIDLPINNQKAIFEVPVPLNDGEYTIDVKFIDKDADYLIKEKTFSVDHSSADIVNSMGERGNTEDEVNVSAPESAVTHHNNGAVEIFTISEVSLPVDNQEEHA</sequence>
<feature type="domain" description="Bacterial Ig-like" evidence="1">
    <location>
        <begin position="864"/>
        <end position="965"/>
    </location>
</feature>
<dbReference type="PANTHER" id="PTHR14795:SF0">
    <property type="entry name" value="TRANSMEMBRANE PROTEIN 62"/>
    <property type="match status" value="1"/>
</dbReference>
<dbReference type="NCBIfam" id="NF033510">
    <property type="entry name" value="Ca_tandemer"/>
    <property type="match status" value="7"/>
</dbReference>
<dbReference type="InterPro" id="IPR044016">
    <property type="entry name" value="Big_13"/>
</dbReference>
<organism evidence="2 3">
    <name type="scientific">Salmonella enterica subsp. arizonae</name>
    <dbReference type="NCBI Taxonomy" id="59203"/>
    <lineage>
        <taxon>Bacteria</taxon>
        <taxon>Pseudomonadati</taxon>
        <taxon>Pseudomonadota</taxon>
        <taxon>Gammaproteobacteria</taxon>
        <taxon>Enterobacterales</taxon>
        <taxon>Enterobacteriaceae</taxon>
        <taxon>Salmonella</taxon>
    </lineage>
</organism>
<dbReference type="Gene3D" id="2.60.40.10">
    <property type="entry name" value="Immunoglobulins"/>
    <property type="match status" value="10"/>
</dbReference>
<feature type="domain" description="Bacterial Ig-like" evidence="1">
    <location>
        <begin position="101"/>
        <end position="196"/>
    </location>
</feature>
<feature type="domain" description="Bacterial Ig-like" evidence="1">
    <location>
        <begin position="212"/>
        <end position="286"/>
    </location>
</feature>
<protein>
    <submittedName>
        <fullName evidence="2">Large repetitive protein</fullName>
    </submittedName>
</protein>